<comment type="caution">
    <text evidence="1">The sequence shown here is derived from an EMBL/GenBank/DDBJ whole genome shotgun (WGS) entry which is preliminary data.</text>
</comment>
<proteinExistence type="predicted"/>
<evidence type="ECO:0000313" key="1">
    <source>
        <dbReference type="EMBL" id="GLR54343.1"/>
    </source>
</evidence>
<keyword evidence="2" id="KW-1185">Reference proteome</keyword>
<reference evidence="2" key="1">
    <citation type="journal article" date="2019" name="Int. J. Syst. Evol. Microbiol.">
        <title>The Global Catalogue of Microorganisms (GCM) 10K type strain sequencing project: providing services to taxonomists for standard genome sequencing and annotation.</title>
        <authorList>
            <consortium name="The Broad Institute Genomics Platform"/>
            <consortium name="The Broad Institute Genome Sequencing Center for Infectious Disease"/>
            <person name="Wu L."/>
            <person name="Ma J."/>
        </authorList>
    </citation>
    <scope>NUCLEOTIDE SEQUENCE [LARGE SCALE GENOMIC DNA]</scope>
    <source>
        <strain evidence="2">NBRC 102122</strain>
    </source>
</reference>
<dbReference type="Proteomes" id="UP001156702">
    <property type="component" value="Unassembled WGS sequence"/>
</dbReference>
<sequence>MRAMVRQAAAVAIEAERMQAAILREEAVDADELVRISNVLQRLMNGLKAKAKTARAGQRTQLVTDYLRNKAAA</sequence>
<name>A0ABQ5ZNC5_9HYPH</name>
<dbReference type="EMBL" id="BSOP01000050">
    <property type="protein sequence ID" value="GLR54343.1"/>
    <property type="molecule type" value="Genomic_DNA"/>
</dbReference>
<evidence type="ECO:0000313" key="2">
    <source>
        <dbReference type="Proteomes" id="UP001156702"/>
    </source>
</evidence>
<organism evidence="1 2">
    <name type="scientific">Shinella yambaruensis</name>
    <dbReference type="NCBI Taxonomy" id="415996"/>
    <lineage>
        <taxon>Bacteria</taxon>
        <taxon>Pseudomonadati</taxon>
        <taxon>Pseudomonadota</taxon>
        <taxon>Alphaproteobacteria</taxon>
        <taxon>Hyphomicrobiales</taxon>
        <taxon>Rhizobiaceae</taxon>
        <taxon>Shinella</taxon>
    </lineage>
</organism>
<protein>
    <submittedName>
        <fullName evidence="1">Uncharacterized protein</fullName>
    </submittedName>
</protein>
<accession>A0ABQ5ZNC5</accession>
<gene>
    <name evidence="1" type="ORF">GCM10007923_55600</name>
</gene>